<dbReference type="Proteomes" id="UP000696485">
    <property type="component" value="Unassembled WGS sequence"/>
</dbReference>
<accession>A0A9P5SFS3</accession>
<dbReference type="SUPFAM" id="SSF52047">
    <property type="entry name" value="RNI-like"/>
    <property type="match status" value="1"/>
</dbReference>
<protein>
    <submittedName>
        <fullName evidence="1">Uncharacterized protein</fullName>
    </submittedName>
</protein>
<name>A0A9P5SFS3_9FUNG</name>
<proteinExistence type="predicted"/>
<organism evidence="1 2">
    <name type="scientific">Podila minutissima</name>
    <dbReference type="NCBI Taxonomy" id="64525"/>
    <lineage>
        <taxon>Eukaryota</taxon>
        <taxon>Fungi</taxon>
        <taxon>Fungi incertae sedis</taxon>
        <taxon>Mucoromycota</taxon>
        <taxon>Mortierellomycotina</taxon>
        <taxon>Mortierellomycetes</taxon>
        <taxon>Mortierellales</taxon>
        <taxon>Mortierellaceae</taxon>
        <taxon>Podila</taxon>
    </lineage>
</organism>
<comment type="caution">
    <text evidence="1">The sequence shown here is derived from an EMBL/GenBank/DDBJ whole genome shotgun (WGS) entry which is preliminary data.</text>
</comment>
<evidence type="ECO:0000313" key="2">
    <source>
        <dbReference type="Proteomes" id="UP000696485"/>
    </source>
</evidence>
<dbReference type="AlphaFoldDB" id="A0A9P5SFS3"/>
<dbReference type="EMBL" id="JAAAUY010000599">
    <property type="protein sequence ID" value="KAF9328073.1"/>
    <property type="molecule type" value="Genomic_DNA"/>
</dbReference>
<reference evidence="1" key="1">
    <citation type="journal article" date="2020" name="Fungal Divers.">
        <title>Resolving the Mortierellaceae phylogeny through synthesis of multi-gene phylogenetics and phylogenomics.</title>
        <authorList>
            <person name="Vandepol N."/>
            <person name="Liber J."/>
            <person name="Desiro A."/>
            <person name="Na H."/>
            <person name="Kennedy M."/>
            <person name="Barry K."/>
            <person name="Grigoriev I.V."/>
            <person name="Miller A.N."/>
            <person name="O'Donnell K."/>
            <person name="Stajich J.E."/>
            <person name="Bonito G."/>
        </authorList>
    </citation>
    <scope>NUCLEOTIDE SEQUENCE</scope>
    <source>
        <strain evidence="1">NVP1</strain>
    </source>
</reference>
<sequence length="906" mass="102752">MAPSDDTVPHAYQNFTHGGGDQITSLPIRVCSESGRQYLLWADIQDAFVGVSHLLSPFGSRVLFMINNSEELSIPLRIEHNPDEVYTVIRDNRGERDSTDIGQLFSIAQLFEAAILLYHQLKDNVDKARNIFQQFAANTRHHHSLFTEEIQKMDQAGAKALVDGKDRGQMLEELQSLEKQVPELNYRNACRNTLQRVDSRWDYATSNIFIVLPSDPDTWDDSDHLTHQFRLYFLCDTGIPYGAMKGIPQYIHLSNHPGYKLKKPEEFFSAFGDYILRVLRLVKHGYSSDVNEIRPLETSLILLGCDPDVIGHVTDDTIGSLVDKAIAYLQELCPPKWTTDIGLNRTQSAAIQAYLDLEDNDNAEGDLNRYIDPDQRSFWMCQSHIRQFFRQGSLESLKDFVHDQGGLVNMQKAKLKVELKSSAEADHFRKLLTGTSHIFDISIKLSWQATSSYVEALCEDIAKSKAVVLELDGITLDIQPLDYVQCLRNIFANHIFSRPGLKFVTLLNYPRPQEQCIHLRQFALQSKLAPAISTHSWSALRSDLERFNNQVYAAQLVDSNCHPAAKELRTALETHGILDAATVTFYGRHWDGIFDLQKGIFVEVQSLDLACPEAVLSSGTLRRLTLDLYDQAFDEELVGMVKANTHLQELNISYYGQDIFRDIELVARMWHSVPGSICLTLLDRMAETQGRVVAQLAIRRRDKDMSASAALDVHRTHRQRDLFDGADLEFTQWMCDHIFSQLSDHAASILDRASQEHPSVLTFFTLDISQLSWVGLVSIQNVLQRSPLEHLRIMCTTFDPNLSDSIAQVLDSVPWPTIKSLVLSGDKIDEWIQLWPSTAAARLLYLTLQGQGSATQELSHSSALFIHQQLYAIPLVELTIENVQFEDSHDWEFIVESMGCIDVEDI</sequence>
<gene>
    <name evidence="1" type="ORF">BG006_008676</name>
</gene>
<evidence type="ECO:0000313" key="1">
    <source>
        <dbReference type="EMBL" id="KAF9328073.1"/>
    </source>
</evidence>
<keyword evidence="2" id="KW-1185">Reference proteome</keyword>